<accession>A0A9Y2MQ67</accession>
<dbReference type="AlphaFoldDB" id="A0A9Y2MQ67"/>
<dbReference type="EMBL" id="CP127294">
    <property type="protein sequence ID" value="WIX76885.1"/>
    <property type="molecule type" value="Genomic_DNA"/>
</dbReference>
<reference evidence="1 2" key="1">
    <citation type="submission" date="2023-06" db="EMBL/GenBank/DDBJ databases">
        <authorList>
            <person name="Oyuntsetseg B."/>
            <person name="Kim S.B."/>
        </authorList>
    </citation>
    <scope>NUCLEOTIDE SEQUENCE [LARGE SCALE GENOMIC DNA]</scope>
    <source>
        <strain evidence="1 2">2-15</strain>
    </source>
</reference>
<keyword evidence="2" id="KW-1185">Reference proteome</keyword>
<proteinExistence type="predicted"/>
<evidence type="ECO:0000313" key="2">
    <source>
        <dbReference type="Proteomes" id="UP001236014"/>
    </source>
</evidence>
<dbReference type="RefSeq" id="WP_285967632.1">
    <property type="nucleotide sequence ID" value="NZ_CP127294.1"/>
</dbReference>
<protein>
    <recommendedName>
        <fullName evidence="3">Tetratricopeptide repeat protein</fullName>
    </recommendedName>
</protein>
<dbReference type="Proteomes" id="UP001236014">
    <property type="component" value="Chromosome"/>
</dbReference>
<organism evidence="1 2">
    <name type="scientific">Amycolatopsis carbonis</name>
    <dbReference type="NCBI Taxonomy" id="715471"/>
    <lineage>
        <taxon>Bacteria</taxon>
        <taxon>Bacillati</taxon>
        <taxon>Actinomycetota</taxon>
        <taxon>Actinomycetes</taxon>
        <taxon>Pseudonocardiales</taxon>
        <taxon>Pseudonocardiaceae</taxon>
        <taxon>Amycolatopsis</taxon>
    </lineage>
</organism>
<sequence>MLGNLSLARLRQGEVDGAVDALHRAIDELEVTRGCGGLNVAFTAGQELRPWRDHAAVDTADERLFSLMSGA</sequence>
<evidence type="ECO:0008006" key="3">
    <source>
        <dbReference type="Google" id="ProtNLM"/>
    </source>
</evidence>
<name>A0A9Y2MQ67_9PSEU</name>
<dbReference type="KEGG" id="acab:QRX50_36495"/>
<evidence type="ECO:0000313" key="1">
    <source>
        <dbReference type="EMBL" id="WIX76885.1"/>
    </source>
</evidence>
<gene>
    <name evidence="1" type="ORF">QRX50_36495</name>
</gene>